<dbReference type="InterPro" id="IPR011009">
    <property type="entry name" value="Kinase-like_dom_sf"/>
</dbReference>
<dbReference type="InParanoid" id="A0BVZ0"/>
<dbReference type="Proteomes" id="UP000000600">
    <property type="component" value="Unassembled WGS sequence"/>
</dbReference>
<proteinExistence type="predicted"/>
<dbReference type="GO" id="GO:0004674">
    <property type="term" value="F:protein serine/threonine kinase activity"/>
    <property type="evidence" value="ECO:0000318"/>
    <property type="project" value="GO_Central"/>
</dbReference>
<evidence type="ECO:0000313" key="2">
    <source>
        <dbReference type="EMBL" id="CAK62707.1"/>
    </source>
</evidence>
<reference evidence="2 3" key="1">
    <citation type="journal article" date="2006" name="Nature">
        <title>Global trends of whole-genome duplications revealed by the ciliate Paramecium tetraurelia.</title>
        <authorList>
            <consortium name="Genoscope"/>
            <person name="Aury J.-M."/>
            <person name="Jaillon O."/>
            <person name="Duret L."/>
            <person name="Noel B."/>
            <person name="Jubin C."/>
            <person name="Porcel B.M."/>
            <person name="Segurens B."/>
            <person name="Daubin V."/>
            <person name="Anthouard V."/>
            <person name="Aiach N."/>
            <person name="Arnaiz O."/>
            <person name="Billaut A."/>
            <person name="Beisson J."/>
            <person name="Blanc I."/>
            <person name="Bouhouche K."/>
            <person name="Camara F."/>
            <person name="Duharcourt S."/>
            <person name="Guigo R."/>
            <person name="Gogendeau D."/>
            <person name="Katinka M."/>
            <person name="Keller A.-M."/>
            <person name="Kissmehl R."/>
            <person name="Klotz C."/>
            <person name="Koll F."/>
            <person name="Le Moue A."/>
            <person name="Lepere C."/>
            <person name="Malinsky S."/>
            <person name="Nowacki M."/>
            <person name="Nowak J.K."/>
            <person name="Plattner H."/>
            <person name="Poulain J."/>
            <person name="Ruiz F."/>
            <person name="Serrano V."/>
            <person name="Zagulski M."/>
            <person name="Dessen P."/>
            <person name="Betermier M."/>
            <person name="Weissenbach J."/>
            <person name="Scarpelli C."/>
            <person name="Schachter V."/>
            <person name="Sperling L."/>
            <person name="Meyer E."/>
            <person name="Cohen J."/>
            <person name="Wincker P."/>
        </authorList>
    </citation>
    <scope>NUCLEOTIDE SEQUENCE [LARGE SCALE GENOMIC DNA]</scope>
    <source>
        <strain evidence="2 3">Stock d4-2</strain>
    </source>
</reference>
<accession>A0BVZ0</accession>
<dbReference type="EMBL" id="CT868020">
    <property type="protein sequence ID" value="CAK62707.1"/>
    <property type="molecule type" value="Genomic_DNA"/>
</dbReference>
<dbReference type="Gene3D" id="1.10.510.10">
    <property type="entry name" value="Transferase(Phosphotransferase) domain 1"/>
    <property type="match status" value="1"/>
</dbReference>
<dbReference type="GO" id="GO:0005524">
    <property type="term" value="F:ATP binding"/>
    <property type="evidence" value="ECO:0007669"/>
    <property type="project" value="InterPro"/>
</dbReference>
<dbReference type="RefSeq" id="XP_001430105.1">
    <property type="nucleotide sequence ID" value="XM_001430068.1"/>
</dbReference>
<dbReference type="SUPFAM" id="SSF56112">
    <property type="entry name" value="Protein kinase-like (PK-like)"/>
    <property type="match status" value="1"/>
</dbReference>
<dbReference type="PROSITE" id="PS50011">
    <property type="entry name" value="PROTEIN_KINASE_DOM"/>
    <property type="match status" value="1"/>
</dbReference>
<sequence>MDQSQRFVLVKAILPQKDMHYVSLINEQLKLQKKYPQYILAINGYDFFEDKTLLQITYNCSKYAKSLTEVQFKTQEEKFRIFDQLIEIAEFLEKNKILHNNIKKNNLIIDHNKLYLTDFGYIAGQPDLNIFRNKLNFINLNLNQKKQIYPYLTKGLMEAIITYNERQLKQKLEKREPIEIMQYDQHVLTSLMVEIFSPLEWNNCDLSYLKDFSFSQKIGYIKINNLDLQDYAIVIIEQILNFRFQKENQLTLEFPRRLEPMLKKIDKQRVLNNKNLELVEDYFKNKDFEFDLGLLYCFTTCKLLELETQVEQSGKEFDCKLRKEISRILAILNMIDNQIFQKKDFEKLESLDDKLFCLAYLDEQFETFEISKNRDQTQKIEKLLYNYSLKYQLIEFYDQINRESKDQFMVNQAFQKQYRNQLYIHPETFEQNEILKEYINIHIKIEIQFDINQDETIKKDTIIIKQRNKGDQTILHIKKNNEDEKIIHEVCVDHINYIKHLKVVKLNRHFQPTPTVVFKLIKKFKYYTPLVLLKKQKQLAELIDYNKKIKYKGECDFDEDNRDIIFQGKGIREILESDQTTLKIGDVYKVSGTFKNNILEGDQIKTFYYHFIENKRTFSIGKYKNEQLSGRHEHYLINQPNEYVKTIHHCSCCFCSPLQSCYYWRAWCAWCPCLFRYYWQII</sequence>
<protein>
    <recommendedName>
        <fullName evidence="1">Protein kinase domain-containing protein</fullName>
    </recommendedName>
</protein>
<keyword evidence="3" id="KW-1185">Reference proteome</keyword>
<dbReference type="HOGENOM" id="CLU_403601_0_0_1"/>
<feature type="domain" description="Protein kinase" evidence="1">
    <location>
        <begin position="1"/>
        <end position="283"/>
    </location>
</feature>
<organism evidence="2 3">
    <name type="scientific">Paramecium tetraurelia</name>
    <dbReference type="NCBI Taxonomy" id="5888"/>
    <lineage>
        <taxon>Eukaryota</taxon>
        <taxon>Sar</taxon>
        <taxon>Alveolata</taxon>
        <taxon>Ciliophora</taxon>
        <taxon>Intramacronucleata</taxon>
        <taxon>Oligohymenophorea</taxon>
        <taxon>Peniculida</taxon>
        <taxon>Parameciidae</taxon>
        <taxon>Paramecium</taxon>
    </lineage>
</organism>
<evidence type="ECO:0000259" key="1">
    <source>
        <dbReference type="PROSITE" id="PS50011"/>
    </source>
</evidence>
<evidence type="ECO:0000313" key="3">
    <source>
        <dbReference type="Proteomes" id="UP000000600"/>
    </source>
</evidence>
<dbReference type="InterPro" id="IPR000719">
    <property type="entry name" value="Prot_kinase_dom"/>
</dbReference>
<name>A0BVZ0_PARTE</name>
<gene>
    <name evidence="2" type="ORF">GSPATT00032559001</name>
</gene>
<dbReference type="OrthoDB" id="325374at2759"/>
<dbReference type="AlphaFoldDB" id="A0BVZ0"/>
<dbReference type="OMA" id="WCAWCPC"/>
<dbReference type="KEGG" id="ptm:GSPATT00032559001"/>
<dbReference type="GeneID" id="5015889"/>